<dbReference type="InterPro" id="IPR036909">
    <property type="entry name" value="Cyt_c-like_dom_sf"/>
</dbReference>
<gene>
    <name evidence="9" type="ORF">DZC52_00330</name>
</gene>
<comment type="caution">
    <text evidence="9">The sequence shown here is derived from an EMBL/GenBank/DDBJ whole genome shotgun (WGS) entry which is preliminary data.</text>
</comment>
<evidence type="ECO:0000259" key="8">
    <source>
        <dbReference type="PROSITE" id="PS51007"/>
    </source>
</evidence>
<dbReference type="InterPro" id="IPR050597">
    <property type="entry name" value="Cytochrome_c_Oxidase_Subunit"/>
</dbReference>
<dbReference type="PANTHER" id="PTHR33751:SF9">
    <property type="entry name" value="CYTOCHROME C4"/>
    <property type="match status" value="1"/>
</dbReference>
<dbReference type="Proteomes" id="UP000260351">
    <property type="component" value="Unassembled WGS sequence"/>
</dbReference>
<evidence type="ECO:0000256" key="4">
    <source>
        <dbReference type="ARBA" id="ARBA00022982"/>
    </source>
</evidence>
<sequence length="116" mass="12561">MLKRILVVAVVATIAATISHGALAQNQNEGDAERGRVIAYTCFGCHGIPEQKNVYPTYPVPKIGGQTESYIVSALKAYRAGNRQHPTMRAQANTLSDQDINDIAAYFVSLHEGDDS</sequence>
<dbReference type="OrthoDB" id="9796421at2"/>
<evidence type="ECO:0000313" key="9">
    <source>
        <dbReference type="EMBL" id="RFF32817.1"/>
    </source>
</evidence>
<proteinExistence type="predicted"/>
<accession>A0A3E1KCP7</accession>
<evidence type="ECO:0000313" key="10">
    <source>
        <dbReference type="Proteomes" id="UP000260351"/>
    </source>
</evidence>
<evidence type="ECO:0000256" key="6">
    <source>
        <dbReference type="PROSITE-ProRule" id="PRU00433"/>
    </source>
</evidence>
<evidence type="ECO:0000256" key="3">
    <source>
        <dbReference type="ARBA" id="ARBA00022723"/>
    </source>
</evidence>
<dbReference type="GO" id="GO:0009055">
    <property type="term" value="F:electron transfer activity"/>
    <property type="evidence" value="ECO:0007669"/>
    <property type="project" value="InterPro"/>
</dbReference>
<feature type="signal peptide" evidence="7">
    <location>
        <begin position="1"/>
        <end position="24"/>
    </location>
</feature>
<dbReference type="PROSITE" id="PS51007">
    <property type="entry name" value="CYTC"/>
    <property type="match status" value="1"/>
</dbReference>
<dbReference type="InterPro" id="IPR009056">
    <property type="entry name" value="Cyt_c-like_dom"/>
</dbReference>
<keyword evidence="2 6" id="KW-0349">Heme</keyword>
<dbReference type="Pfam" id="PF00034">
    <property type="entry name" value="Cytochrom_C"/>
    <property type="match status" value="1"/>
</dbReference>
<evidence type="ECO:0000256" key="1">
    <source>
        <dbReference type="ARBA" id="ARBA00022448"/>
    </source>
</evidence>
<feature type="chain" id="PRO_5017537242" evidence="7">
    <location>
        <begin position="25"/>
        <end position="116"/>
    </location>
</feature>
<dbReference type="RefSeq" id="WP_116649131.1">
    <property type="nucleotide sequence ID" value="NZ_QUZK01000003.1"/>
</dbReference>
<keyword evidence="5 6" id="KW-0408">Iron</keyword>
<evidence type="ECO:0000256" key="5">
    <source>
        <dbReference type="ARBA" id="ARBA00023004"/>
    </source>
</evidence>
<dbReference type="Gene3D" id="1.10.760.10">
    <property type="entry name" value="Cytochrome c-like domain"/>
    <property type="match status" value="1"/>
</dbReference>
<feature type="domain" description="Cytochrome c" evidence="8">
    <location>
        <begin position="30"/>
        <end position="111"/>
    </location>
</feature>
<dbReference type="GO" id="GO:0020037">
    <property type="term" value="F:heme binding"/>
    <property type="evidence" value="ECO:0007669"/>
    <property type="project" value="InterPro"/>
</dbReference>
<keyword evidence="7" id="KW-0732">Signal</keyword>
<evidence type="ECO:0000256" key="2">
    <source>
        <dbReference type="ARBA" id="ARBA00022617"/>
    </source>
</evidence>
<dbReference type="EMBL" id="QUZK01000003">
    <property type="protein sequence ID" value="RFF32817.1"/>
    <property type="molecule type" value="Genomic_DNA"/>
</dbReference>
<keyword evidence="3 6" id="KW-0479">Metal-binding</keyword>
<keyword evidence="1" id="KW-0813">Transport</keyword>
<evidence type="ECO:0000256" key="7">
    <source>
        <dbReference type="SAM" id="SignalP"/>
    </source>
</evidence>
<dbReference type="AlphaFoldDB" id="A0A3E1KCP7"/>
<dbReference type="SUPFAM" id="SSF46626">
    <property type="entry name" value="Cytochrome c"/>
    <property type="match status" value="1"/>
</dbReference>
<name>A0A3E1KCP7_9GAMM</name>
<organism evidence="9 10">
    <name type="scientific">Wenzhouxiangella sediminis</name>
    <dbReference type="NCBI Taxonomy" id="1792836"/>
    <lineage>
        <taxon>Bacteria</taxon>
        <taxon>Pseudomonadati</taxon>
        <taxon>Pseudomonadota</taxon>
        <taxon>Gammaproteobacteria</taxon>
        <taxon>Chromatiales</taxon>
        <taxon>Wenzhouxiangellaceae</taxon>
        <taxon>Wenzhouxiangella</taxon>
    </lineage>
</organism>
<reference evidence="9 10" key="1">
    <citation type="submission" date="2018-08" db="EMBL/GenBank/DDBJ databases">
        <title>Wenzhouxiangella salilacus sp. nov., a novel bacterium isolated from a saline lake in Xinjiang Province, China.</title>
        <authorList>
            <person name="Han S."/>
        </authorList>
    </citation>
    <scope>NUCLEOTIDE SEQUENCE [LARGE SCALE GENOMIC DNA]</scope>
    <source>
        <strain evidence="9 10">XDB06</strain>
    </source>
</reference>
<keyword evidence="4" id="KW-0249">Electron transport</keyword>
<protein>
    <submittedName>
        <fullName evidence="9">Cytochrome c</fullName>
    </submittedName>
</protein>
<keyword evidence="10" id="KW-1185">Reference proteome</keyword>
<dbReference type="PANTHER" id="PTHR33751">
    <property type="entry name" value="CBB3-TYPE CYTOCHROME C OXIDASE SUBUNIT FIXP"/>
    <property type="match status" value="1"/>
</dbReference>
<dbReference type="GO" id="GO:0046872">
    <property type="term" value="F:metal ion binding"/>
    <property type="evidence" value="ECO:0007669"/>
    <property type="project" value="UniProtKB-KW"/>
</dbReference>